<evidence type="ECO:0000256" key="1">
    <source>
        <dbReference type="SAM" id="MobiDB-lite"/>
    </source>
</evidence>
<feature type="compositionally biased region" description="Low complexity" evidence="1">
    <location>
        <begin position="1"/>
        <end position="14"/>
    </location>
</feature>
<dbReference type="AlphaFoldDB" id="A0A6C0BF12"/>
<feature type="compositionally biased region" description="Pro residues" evidence="1">
    <location>
        <begin position="29"/>
        <end position="49"/>
    </location>
</feature>
<protein>
    <submittedName>
        <fullName evidence="2">Uncharacterized protein</fullName>
    </submittedName>
</protein>
<accession>A0A6C0BF12</accession>
<proteinExistence type="predicted"/>
<evidence type="ECO:0000313" key="2">
    <source>
        <dbReference type="EMBL" id="QHS89998.1"/>
    </source>
</evidence>
<reference evidence="2" key="1">
    <citation type="journal article" date="2020" name="Nature">
        <title>Giant virus diversity and host interactions through global metagenomics.</title>
        <authorList>
            <person name="Schulz F."/>
            <person name="Roux S."/>
            <person name="Paez-Espino D."/>
            <person name="Jungbluth S."/>
            <person name="Walsh D.A."/>
            <person name="Denef V.J."/>
            <person name="McMahon K.D."/>
            <person name="Konstantinidis K.T."/>
            <person name="Eloe-Fadrosh E.A."/>
            <person name="Kyrpides N.C."/>
            <person name="Woyke T."/>
        </authorList>
    </citation>
    <scope>NUCLEOTIDE SEQUENCE</scope>
    <source>
        <strain evidence="2">GVMAG-M-3300010160-4</strain>
    </source>
</reference>
<organism evidence="2">
    <name type="scientific">viral metagenome</name>
    <dbReference type="NCBI Taxonomy" id="1070528"/>
    <lineage>
        <taxon>unclassified sequences</taxon>
        <taxon>metagenomes</taxon>
        <taxon>organismal metagenomes</taxon>
    </lineage>
</organism>
<feature type="region of interest" description="Disordered" evidence="1">
    <location>
        <begin position="1"/>
        <end position="61"/>
    </location>
</feature>
<dbReference type="EMBL" id="MN739122">
    <property type="protein sequence ID" value="QHS89998.1"/>
    <property type="molecule type" value="Genomic_DNA"/>
</dbReference>
<name>A0A6C0BF12_9ZZZZ</name>
<sequence>MGSSYSNNSQTSNNDLGKSQIVLDQEIPPYNPFLPPPILPPVKNPPPFIQPVDNIPLSDPF</sequence>